<dbReference type="OrthoDB" id="199913at2759"/>
<reference evidence="8" key="1">
    <citation type="submission" date="2025-08" db="UniProtKB">
        <authorList>
            <consortium name="RefSeq"/>
        </authorList>
    </citation>
    <scope>IDENTIFICATION</scope>
    <source>
        <tissue evidence="8">Entire body</tissue>
    </source>
</reference>
<evidence type="ECO:0000259" key="6">
    <source>
        <dbReference type="Pfam" id="PF00151"/>
    </source>
</evidence>
<dbReference type="SUPFAM" id="SSF53474">
    <property type="entry name" value="alpha/beta-Hydrolases"/>
    <property type="match status" value="1"/>
</dbReference>
<comment type="similarity">
    <text evidence="2 4">Belongs to the AB hydrolase superfamily. Lipase family.</text>
</comment>
<dbReference type="GO" id="GO:0017171">
    <property type="term" value="F:serine hydrolase activity"/>
    <property type="evidence" value="ECO:0007669"/>
    <property type="project" value="TreeGrafter"/>
</dbReference>
<dbReference type="InterPro" id="IPR029058">
    <property type="entry name" value="AB_hydrolase_fold"/>
</dbReference>
<dbReference type="PANTHER" id="PTHR11610:SF173">
    <property type="entry name" value="LIPASE DOMAIN-CONTAINING PROTEIN-RELATED"/>
    <property type="match status" value="1"/>
</dbReference>
<accession>A0A1W4XK55</accession>
<dbReference type="PANTHER" id="PTHR11610">
    <property type="entry name" value="LIPASE"/>
    <property type="match status" value="1"/>
</dbReference>
<evidence type="ECO:0000256" key="3">
    <source>
        <dbReference type="ARBA" id="ARBA00022525"/>
    </source>
</evidence>
<dbReference type="GO" id="GO:0016298">
    <property type="term" value="F:lipase activity"/>
    <property type="evidence" value="ECO:0007669"/>
    <property type="project" value="InterPro"/>
</dbReference>
<dbReference type="AlphaFoldDB" id="A0A1W4XK55"/>
<dbReference type="Pfam" id="PF00151">
    <property type="entry name" value="Lipase"/>
    <property type="match status" value="1"/>
</dbReference>
<feature type="domain" description="Lipase" evidence="6">
    <location>
        <begin position="51"/>
        <end position="304"/>
    </location>
</feature>
<dbReference type="InterPro" id="IPR013818">
    <property type="entry name" value="Lipase"/>
</dbReference>
<feature type="region of interest" description="Disordered" evidence="5">
    <location>
        <begin position="642"/>
        <end position="665"/>
    </location>
</feature>
<organism evidence="7 8">
    <name type="scientific">Agrilus planipennis</name>
    <name type="common">Emerald ash borer</name>
    <name type="synonym">Agrilus marcopoli</name>
    <dbReference type="NCBI Taxonomy" id="224129"/>
    <lineage>
        <taxon>Eukaryota</taxon>
        <taxon>Metazoa</taxon>
        <taxon>Ecdysozoa</taxon>
        <taxon>Arthropoda</taxon>
        <taxon>Hexapoda</taxon>
        <taxon>Insecta</taxon>
        <taxon>Pterygota</taxon>
        <taxon>Neoptera</taxon>
        <taxon>Endopterygota</taxon>
        <taxon>Coleoptera</taxon>
        <taxon>Polyphaga</taxon>
        <taxon>Elateriformia</taxon>
        <taxon>Buprestoidea</taxon>
        <taxon>Buprestidae</taxon>
        <taxon>Agrilinae</taxon>
        <taxon>Agrilus</taxon>
    </lineage>
</organism>
<dbReference type="GO" id="GO:0016042">
    <property type="term" value="P:lipid catabolic process"/>
    <property type="evidence" value="ECO:0007669"/>
    <property type="project" value="TreeGrafter"/>
</dbReference>
<proteinExistence type="inferred from homology"/>
<evidence type="ECO:0000256" key="5">
    <source>
        <dbReference type="SAM" id="MobiDB-lite"/>
    </source>
</evidence>
<dbReference type="GeneID" id="108744988"/>
<name>A0A1W4XK55_AGRPL</name>
<evidence type="ECO:0000256" key="4">
    <source>
        <dbReference type="RuleBase" id="RU004262"/>
    </source>
</evidence>
<dbReference type="RefSeq" id="XP_018336491.1">
    <property type="nucleotide sequence ID" value="XM_018480989.1"/>
</dbReference>
<gene>
    <name evidence="8" type="primary">LOC108744988</name>
</gene>
<evidence type="ECO:0000313" key="8">
    <source>
        <dbReference type="RefSeq" id="XP_018336491.1"/>
    </source>
</evidence>
<dbReference type="InParanoid" id="A0A1W4XK55"/>
<dbReference type="PRINTS" id="PR00821">
    <property type="entry name" value="TAGLIPASE"/>
</dbReference>
<comment type="subcellular location">
    <subcellularLocation>
        <location evidence="1">Secreted</location>
    </subcellularLocation>
</comment>
<keyword evidence="3" id="KW-0964">Secreted</keyword>
<protein>
    <submittedName>
        <fullName evidence="8">Uncharacterized protein LOC108744988</fullName>
    </submittedName>
</protein>
<dbReference type="Gene3D" id="3.40.50.1820">
    <property type="entry name" value="alpha/beta hydrolase"/>
    <property type="match status" value="1"/>
</dbReference>
<evidence type="ECO:0000256" key="1">
    <source>
        <dbReference type="ARBA" id="ARBA00004613"/>
    </source>
</evidence>
<dbReference type="Proteomes" id="UP000192223">
    <property type="component" value="Unplaced"/>
</dbReference>
<evidence type="ECO:0000256" key="2">
    <source>
        <dbReference type="ARBA" id="ARBA00010701"/>
    </source>
</evidence>
<dbReference type="STRING" id="224129.A0A1W4XK55"/>
<dbReference type="KEGG" id="apln:108744988"/>
<dbReference type="InterPro" id="IPR000734">
    <property type="entry name" value="TAG_lipase"/>
</dbReference>
<evidence type="ECO:0000313" key="7">
    <source>
        <dbReference type="Proteomes" id="UP000192223"/>
    </source>
</evidence>
<dbReference type="GO" id="GO:0005615">
    <property type="term" value="C:extracellular space"/>
    <property type="evidence" value="ECO:0007669"/>
    <property type="project" value="TreeGrafter"/>
</dbReference>
<sequence length="677" mass="75519">MENIVWCVVFVIGTASCIDFRRNEAHKYILPNLNGEDICNSINCTSNANFGTVNFYLYNRFNPDIPFLLNEFNIRNINPSLETKVILHGWNEGYNATWVIDMKNTFLSVGDYNIILPDYYYYTSQTIMMGCCYSRSMSEVIGYFLVQLTTEVGLDLKKLHIIGASLGAQVGGIVGDAIKTYTNGIKVARITGLDTTYMIFRGRPVQDRLTPDDADFVDIIHSNSGDMGYPDPHGHVDFYPNCGVTQPQCANETGAIKSLCDHSMSHVFFNRTIYYPTAYVAVECLSCDDYFSGRCSGNRRVIMGESTPTTTRGIYFIEIYDDLRPLIINAINAGEFDDNPPPSLQGNEILEERRSRMGTGTGNDGFGFDFLTTTSTTTTTETPVYRNPFYLSNLRTPGGQYRKGLYGLGSNPDPAGDRLRAVAATSTTTSTTQRSRGNARFDDSFFDSFGDNQIFGSTRRVNRMRGVPSFMRTSTSNRGSSIDNLSVPYYNTPEIKNFNHNAALLGAESKADPYGSSTGSGTSYVQSNINGYNGGYATPSPLSSFQNPTQSLDLPSGNPSVFNERYLANRFNYSLDDPIGPGNLPLGGTQPNQPVYQNSAFVNQQQSTNQNNLNVRGVPRTTYQNSQTQLYQAEVSVWRRQNFRPNGSPRRPSNDYEYDPNGNQQTFQFYTTYNNKK</sequence>
<keyword evidence="7" id="KW-1185">Reference proteome</keyword>